<evidence type="ECO:0000256" key="3">
    <source>
        <dbReference type="ARBA" id="ARBA00023004"/>
    </source>
</evidence>
<dbReference type="InterPro" id="IPR036909">
    <property type="entry name" value="Cyt_c-like_dom_sf"/>
</dbReference>
<feature type="signal peptide" evidence="5">
    <location>
        <begin position="1"/>
        <end position="24"/>
    </location>
</feature>
<dbReference type="AlphaFoldDB" id="A0A0K1Q601"/>
<dbReference type="SUPFAM" id="SSF46626">
    <property type="entry name" value="Cytochrome c"/>
    <property type="match status" value="3"/>
</dbReference>
<evidence type="ECO:0000256" key="1">
    <source>
        <dbReference type="ARBA" id="ARBA00022617"/>
    </source>
</evidence>
<evidence type="ECO:0000313" key="7">
    <source>
        <dbReference type="EMBL" id="AKV01236.1"/>
    </source>
</evidence>
<dbReference type="GO" id="GO:0020037">
    <property type="term" value="F:heme binding"/>
    <property type="evidence" value="ECO:0007669"/>
    <property type="project" value="InterPro"/>
</dbReference>
<protein>
    <submittedName>
        <fullName evidence="7">Putative large, multifunctional secreted protein</fullName>
    </submittedName>
</protein>
<dbReference type="InterPro" id="IPR009056">
    <property type="entry name" value="Cyt_c-like_dom"/>
</dbReference>
<organism evidence="7 8">
    <name type="scientific">Labilithrix luteola</name>
    <dbReference type="NCBI Taxonomy" id="1391654"/>
    <lineage>
        <taxon>Bacteria</taxon>
        <taxon>Pseudomonadati</taxon>
        <taxon>Myxococcota</taxon>
        <taxon>Polyangia</taxon>
        <taxon>Polyangiales</taxon>
        <taxon>Labilitrichaceae</taxon>
        <taxon>Labilithrix</taxon>
    </lineage>
</organism>
<evidence type="ECO:0000256" key="4">
    <source>
        <dbReference type="PROSITE-ProRule" id="PRU00433"/>
    </source>
</evidence>
<name>A0A0K1Q601_9BACT</name>
<feature type="domain" description="Cytochrome c" evidence="6">
    <location>
        <begin position="302"/>
        <end position="421"/>
    </location>
</feature>
<keyword evidence="8" id="KW-1185">Reference proteome</keyword>
<dbReference type="RefSeq" id="WP_240488700.1">
    <property type="nucleotide sequence ID" value="NZ_CP012333.1"/>
</dbReference>
<proteinExistence type="predicted"/>
<feature type="domain" description="Cytochrome c" evidence="6">
    <location>
        <begin position="183"/>
        <end position="281"/>
    </location>
</feature>
<dbReference type="GO" id="GO:0046872">
    <property type="term" value="F:metal ion binding"/>
    <property type="evidence" value="ECO:0007669"/>
    <property type="project" value="UniProtKB-KW"/>
</dbReference>
<dbReference type="Pfam" id="PF00034">
    <property type="entry name" value="Cytochrom_C"/>
    <property type="match status" value="1"/>
</dbReference>
<keyword evidence="1 4" id="KW-0349">Heme</keyword>
<keyword evidence="2 4" id="KW-0479">Metal-binding</keyword>
<feature type="domain" description="Cytochrome c" evidence="6">
    <location>
        <begin position="54"/>
        <end position="172"/>
    </location>
</feature>
<dbReference type="KEGG" id="llu:AKJ09_07899"/>
<evidence type="ECO:0000256" key="2">
    <source>
        <dbReference type="ARBA" id="ARBA00022723"/>
    </source>
</evidence>
<dbReference type="Gene3D" id="1.10.760.10">
    <property type="entry name" value="Cytochrome c-like domain"/>
    <property type="match status" value="2"/>
</dbReference>
<evidence type="ECO:0000313" key="8">
    <source>
        <dbReference type="Proteomes" id="UP000064967"/>
    </source>
</evidence>
<evidence type="ECO:0000256" key="5">
    <source>
        <dbReference type="SAM" id="SignalP"/>
    </source>
</evidence>
<dbReference type="GO" id="GO:0009055">
    <property type="term" value="F:electron transfer activity"/>
    <property type="evidence" value="ECO:0007669"/>
    <property type="project" value="InterPro"/>
</dbReference>
<feature type="chain" id="PRO_5005467149" evidence="5">
    <location>
        <begin position="25"/>
        <end position="423"/>
    </location>
</feature>
<accession>A0A0K1Q601</accession>
<dbReference type="EMBL" id="CP012333">
    <property type="protein sequence ID" value="AKV01236.1"/>
    <property type="molecule type" value="Genomic_DNA"/>
</dbReference>
<dbReference type="PROSITE" id="PS51007">
    <property type="entry name" value="CYTC"/>
    <property type="match status" value="3"/>
</dbReference>
<dbReference type="STRING" id="1391654.AKJ09_07899"/>
<evidence type="ECO:0000259" key="6">
    <source>
        <dbReference type="PROSITE" id="PS51007"/>
    </source>
</evidence>
<keyword evidence="5" id="KW-0732">Signal</keyword>
<dbReference type="PROSITE" id="PS51257">
    <property type="entry name" value="PROKAR_LIPOPROTEIN"/>
    <property type="match status" value="1"/>
</dbReference>
<dbReference type="Proteomes" id="UP000064967">
    <property type="component" value="Chromosome"/>
</dbReference>
<gene>
    <name evidence="7" type="ORF">AKJ09_07899</name>
</gene>
<reference evidence="7 8" key="1">
    <citation type="submission" date="2015-08" db="EMBL/GenBank/DDBJ databases">
        <authorList>
            <person name="Babu N.S."/>
            <person name="Beckwith C.J."/>
            <person name="Beseler K.G."/>
            <person name="Brison A."/>
            <person name="Carone J.V."/>
            <person name="Caskin T.P."/>
            <person name="Diamond M."/>
            <person name="Durham M.E."/>
            <person name="Foxe J.M."/>
            <person name="Go M."/>
            <person name="Henderson B.A."/>
            <person name="Jones I.B."/>
            <person name="McGettigan J.A."/>
            <person name="Micheletti S.J."/>
            <person name="Nasrallah M.E."/>
            <person name="Ortiz D."/>
            <person name="Piller C.R."/>
            <person name="Privatt S.R."/>
            <person name="Schneider S.L."/>
            <person name="Sharp S."/>
            <person name="Smith T.C."/>
            <person name="Stanton J.D."/>
            <person name="Ullery H.E."/>
            <person name="Wilson R.J."/>
            <person name="Serrano M.G."/>
            <person name="Buck G."/>
            <person name="Lee V."/>
            <person name="Wang Y."/>
            <person name="Carvalho R."/>
            <person name="Voegtly L."/>
            <person name="Shi R."/>
            <person name="Duckworth R."/>
            <person name="Johnson A."/>
            <person name="Loviza R."/>
            <person name="Walstead R."/>
            <person name="Shah Z."/>
            <person name="Kiflezghi M."/>
            <person name="Wade K."/>
            <person name="Ball S.L."/>
            <person name="Bradley K.W."/>
            <person name="Asai D.J."/>
            <person name="Bowman C.A."/>
            <person name="Russell D.A."/>
            <person name="Pope W.H."/>
            <person name="Jacobs-Sera D."/>
            <person name="Hendrix R.W."/>
            <person name="Hatfull G.F."/>
        </authorList>
    </citation>
    <scope>NUCLEOTIDE SEQUENCE [LARGE SCALE GENOMIC DNA]</scope>
    <source>
        <strain evidence="7 8">DSM 27648</strain>
    </source>
</reference>
<sequence>MSFRVGVSSALGLAVMLAASLASLVGCHRKPAGGEPVADASPIRTPALPKEAVADAAHGKELVLAYECNRCHDGAGHAAAPRGKHCVQCHADILADRFDAPPATIARWKPRVKELALAPSLEATGKRLSRKWVEQYLLQPTDLRPDLVQSMPRLAMSSADARDLAAYLVPEDDGAGAVDLAGADLGKGRALLDAKGCGSCHAFSGVASVQNSPPPPMDGKAFERARTLAPDLRFTRDRMSASKLVAWLRDPKGVKPDTPMPKIALTEPEVKDLAGYLMSAELAAAPSPKTFERLPVLTRRVTFKEVDEKVFHRTCWHCHSEPDYAIGDGGPGNSGGFGFKPRGLNLSDYGGIAAGFLDDKGERTSVFTKDPEGLPRLVAALVARHDEEGGIMGPVRGMPLGYPSLSAEDIQLVETWIAQGRPR</sequence>
<keyword evidence="3 4" id="KW-0408">Iron</keyword>